<evidence type="ECO:0000259" key="2">
    <source>
        <dbReference type="Pfam" id="PF16012"/>
    </source>
</evidence>
<feature type="region of interest" description="Disordered" evidence="1">
    <location>
        <begin position="1"/>
        <end position="138"/>
    </location>
</feature>
<feature type="compositionally biased region" description="Polar residues" evidence="1">
    <location>
        <begin position="63"/>
        <end position="75"/>
    </location>
</feature>
<feature type="compositionally biased region" description="Basic and acidic residues" evidence="1">
    <location>
        <begin position="110"/>
        <end position="119"/>
    </location>
</feature>
<protein>
    <recommendedName>
        <fullName evidence="2">DUF4780 domain-containing protein</fullName>
    </recommendedName>
</protein>
<comment type="caution">
    <text evidence="3">The sequence shown here is derived from an EMBL/GenBank/DDBJ whole genome shotgun (WGS) entry which is preliminary data.</text>
</comment>
<feature type="region of interest" description="Disordered" evidence="1">
    <location>
        <begin position="335"/>
        <end position="445"/>
    </location>
</feature>
<dbReference type="EMBL" id="JBEDNZ010000019">
    <property type="protein sequence ID" value="KAL0820147.1"/>
    <property type="molecule type" value="Genomic_DNA"/>
</dbReference>
<dbReference type="EMBL" id="JBEDNZ010000017">
    <property type="protein sequence ID" value="KAL0821909.1"/>
    <property type="molecule type" value="Genomic_DNA"/>
</dbReference>
<feature type="compositionally biased region" description="Low complexity" evidence="1">
    <location>
        <begin position="369"/>
        <end position="378"/>
    </location>
</feature>
<sequence length="445" mass="47052">MEAARGSVPGQTQRGGPKVPKGIKARQDVPTGEGASEVHTSQTGNAPLRSAGSLRDPDVRSGGSVNQGASTSGAPSVTPPERTLPDGQTEGGARTGKKKRQKPSGSQRRAKAELRRQQAEESVSTADRSKRARETSGESQVLIDAKRMKTGGSYAGALNTHRMAVIAEDYPGTELGSEEYVAFQGLLWDKLEATPDPLPVINMGSLYSGAIPITCEGESSAQWLGTFSGITIKGMKLKVIEAKDLPRPVKMAWKSRNVSRMDTGRVLRMLQRFHPNLRTSTWKIVDTTVEGLTVRRIILMDAASAAYIKSQGYSLSTGVDRSIFKLLEYIERPAGEPVDSEAESRRGDSNQAAEPSARPGSTLGEPVAGPSGYSRSSQSGGGATNIKIGEEPVRDEVCPGREMSPVTTGGISPSGGIDDLGALGDLDLGGSSPLEVDTFTDEETA</sequence>
<evidence type="ECO:0000313" key="4">
    <source>
        <dbReference type="EMBL" id="KAL0821909.1"/>
    </source>
</evidence>
<evidence type="ECO:0000256" key="1">
    <source>
        <dbReference type="SAM" id="MobiDB-lite"/>
    </source>
</evidence>
<name>A0ABD0SJY7_LOXSC</name>
<accession>A0ABD0SJY7</accession>
<reference evidence="3 6" key="1">
    <citation type="submission" date="2024-06" db="EMBL/GenBank/DDBJ databases">
        <title>A chromosome-level genome assembly of beet webworm, Loxostege sticticalis.</title>
        <authorList>
            <person name="Zhang Y."/>
        </authorList>
    </citation>
    <scope>NUCLEOTIDE SEQUENCE [LARGE SCALE GENOMIC DNA]</scope>
    <source>
        <strain evidence="3">AQ028</strain>
        <tissue evidence="3">Male pupae</tissue>
    </source>
</reference>
<dbReference type="Pfam" id="PF16012">
    <property type="entry name" value="DUF4780"/>
    <property type="match status" value="1"/>
</dbReference>
<gene>
    <name evidence="5" type="ORF">ABMA28_004150</name>
    <name evidence="4" type="ORF">ABMA28_005308</name>
    <name evidence="3" type="ORF">ABMA28_006081</name>
</gene>
<evidence type="ECO:0000313" key="5">
    <source>
        <dbReference type="EMBL" id="KAL0829373.1"/>
    </source>
</evidence>
<feature type="compositionally biased region" description="Basic and acidic residues" evidence="1">
    <location>
        <begin position="388"/>
        <end position="399"/>
    </location>
</feature>
<feature type="compositionally biased region" description="Low complexity" evidence="1">
    <location>
        <begin position="415"/>
        <end position="430"/>
    </location>
</feature>
<dbReference type="Proteomes" id="UP001549921">
    <property type="component" value="Unassembled WGS sequence"/>
</dbReference>
<dbReference type="InterPro" id="IPR031961">
    <property type="entry name" value="DUF4780"/>
</dbReference>
<feature type="compositionally biased region" description="Basic and acidic residues" evidence="1">
    <location>
        <begin position="127"/>
        <end position="136"/>
    </location>
</feature>
<evidence type="ECO:0000313" key="3">
    <source>
        <dbReference type="EMBL" id="KAL0820147.1"/>
    </source>
</evidence>
<dbReference type="AlphaFoldDB" id="A0ABD0SJY7"/>
<feature type="domain" description="DUF4780" evidence="2">
    <location>
        <begin position="160"/>
        <end position="320"/>
    </location>
</feature>
<organism evidence="3 6">
    <name type="scientific">Loxostege sticticalis</name>
    <name type="common">Beet webworm moth</name>
    <dbReference type="NCBI Taxonomy" id="481309"/>
    <lineage>
        <taxon>Eukaryota</taxon>
        <taxon>Metazoa</taxon>
        <taxon>Ecdysozoa</taxon>
        <taxon>Arthropoda</taxon>
        <taxon>Hexapoda</taxon>
        <taxon>Insecta</taxon>
        <taxon>Pterygota</taxon>
        <taxon>Neoptera</taxon>
        <taxon>Endopterygota</taxon>
        <taxon>Lepidoptera</taxon>
        <taxon>Glossata</taxon>
        <taxon>Ditrysia</taxon>
        <taxon>Pyraloidea</taxon>
        <taxon>Crambidae</taxon>
        <taxon>Pyraustinae</taxon>
        <taxon>Loxostege</taxon>
    </lineage>
</organism>
<dbReference type="EMBL" id="JBEDNZ010000015">
    <property type="protein sequence ID" value="KAL0829373.1"/>
    <property type="molecule type" value="Genomic_DNA"/>
</dbReference>
<evidence type="ECO:0000313" key="6">
    <source>
        <dbReference type="Proteomes" id="UP001549921"/>
    </source>
</evidence>
<proteinExistence type="predicted"/>